<dbReference type="PANTHER" id="PTHR46219:SF5">
    <property type="entry name" value="SHKT DOMAIN-CONTAINING PROTEIN"/>
    <property type="match status" value="1"/>
</dbReference>
<sequence length="193" mass="19820">MGFRGIGQAEQLLQSHHRPALLLLQKKMFAYIVGFALVVITSAASAQFGCAAGSSTGPCDMGPCIGEQICVTLSDGSLGCCPGDNLTFSCPTVATSATKSSCVDLVNPSTGVSDCPKRAALCTDATYLSVMQVQCRKTCGFCGSSGSVTVSSCIDQVNSATGTSDCPARVSLCTNSAYSSLMRTQCPKTCGFC</sequence>
<dbReference type="InterPro" id="IPR003582">
    <property type="entry name" value="ShKT_dom"/>
</dbReference>
<organism evidence="5 6">
    <name type="scientific">Mesorhabditis spiculigera</name>
    <dbReference type="NCBI Taxonomy" id="96644"/>
    <lineage>
        <taxon>Eukaryota</taxon>
        <taxon>Metazoa</taxon>
        <taxon>Ecdysozoa</taxon>
        <taxon>Nematoda</taxon>
        <taxon>Chromadorea</taxon>
        <taxon>Rhabditida</taxon>
        <taxon>Rhabditina</taxon>
        <taxon>Rhabditomorpha</taxon>
        <taxon>Rhabditoidea</taxon>
        <taxon>Rhabditidae</taxon>
        <taxon>Mesorhabditinae</taxon>
        <taxon>Mesorhabditis</taxon>
    </lineage>
</organism>
<keyword evidence="1" id="KW-0732">Signal</keyword>
<dbReference type="EMBL" id="CATQJA010002102">
    <property type="protein sequence ID" value="CAJ0569714.1"/>
    <property type="molecule type" value="Genomic_DNA"/>
</dbReference>
<evidence type="ECO:0000313" key="5">
    <source>
        <dbReference type="EMBL" id="CAJ0569714.1"/>
    </source>
</evidence>
<accession>A0AA36CIJ2</accession>
<evidence type="ECO:0000256" key="3">
    <source>
        <dbReference type="PROSITE-ProRule" id="PRU01005"/>
    </source>
</evidence>
<dbReference type="SMART" id="SM00254">
    <property type="entry name" value="ShKT"/>
    <property type="match status" value="2"/>
</dbReference>
<dbReference type="PROSITE" id="PS51670">
    <property type="entry name" value="SHKT"/>
    <property type="match status" value="1"/>
</dbReference>
<dbReference type="Gene3D" id="1.10.10.1870">
    <property type="entry name" value="ShTK domain-like"/>
    <property type="match status" value="1"/>
</dbReference>
<name>A0AA36CIJ2_9BILA</name>
<evidence type="ECO:0000256" key="2">
    <source>
        <dbReference type="ARBA" id="ARBA00023157"/>
    </source>
</evidence>
<feature type="non-terminal residue" evidence="5">
    <location>
        <position position="193"/>
    </location>
</feature>
<keyword evidence="6" id="KW-1185">Reference proteome</keyword>
<dbReference type="PANTHER" id="PTHR46219">
    <property type="entry name" value="PROTEIN CBG11138"/>
    <property type="match status" value="1"/>
</dbReference>
<evidence type="ECO:0000256" key="1">
    <source>
        <dbReference type="ARBA" id="ARBA00022729"/>
    </source>
</evidence>
<evidence type="ECO:0000313" key="6">
    <source>
        <dbReference type="Proteomes" id="UP001177023"/>
    </source>
</evidence>
<feature type="domain" description="ShKT" evidence="4">
    <location>
        <begin position="153"/>
        <end position="193"/>
    </location>
</feature>
<comment type="caution">
    <text evidence="5">The sequence shown here is derived from an EMBL/GenBank/DDBJ whole genome shotgun (WGS) entry which is preliminary data.</text>
</comment>
<gene>
    <name evidence="5" type="ORF">MSPICULIGERA_LOCUS8181</name>
</gene>
<reference evidence="5" key="1">
    <citation type="submission" date="2023-06" db="EMBL/GenBank/DDBJ databases">
        <authorList>
            <person name="Delattre M."/>
        </authorList>
    </citation>
    <scope>NUCLEOTIDE SEQUENCE</scope>
    <source>
        <strain evidence="5">AF72</strain>
    </source>
</reference>
<keyword evidence="2" id="KW-1015">Disulfide bond</keyword>
<dbReference type="FunFam" id="1.10.10.1940:FF:000002">
    <property type="entry name" value="PHAryngeal gland Toxin-related"/>
    <property type="match status" value="2"/>
</dbReference>
<dbReference type="Pfam" id="PF01549">
    <property type="entry name" value="ShK"/>
    <property type="match status" value="2"/>
</dbReference>
<dbReference type="Gene3D" id="1.10.10.1940">
    <property type="match status" value="1"/>
</dbReference>
<evidence type="ECO:0000259" key="4">
    <source>
        <dbReference type="PROSITE" id="PS51670"/>
    </source>
</evidence>
<comment type="caution">
    <text evidence="3">Lacks conserved residue(s) required for the propagation of feature annotation.</text>
</comment>
<protein>
    <recommendedName>
        <fullName evidence="4">ShKT domain-containing protein</fullName>
    </recommendedName>
</protein>
<proteinExistence type="predicted"/>
<dbReference type="Proteomes" id="UP001177023">
    <property type="component" value="Unassembled WGS sequence"/>
</dbReference>
<dbReference type="AlphaFoldDB" id="A0AA36CIJ2"/>